<gene>
    <name evidence="1" type="ORF">HHL27_08810</name>
</gene>
<dbReference type="AlphaFoldDB" id="A0A7Y0BNP7"/>
<keyword evidence="2" id="KW-1185">Reference proteome</keyword>
<name>A0A7Y0BNP7_9SPHN</name>
<evidence type="ECO:0000313" key="1">
    <source>
        <dbReference type="EMBL" id="NML93765.1"/>
    </source>
</evidence>
<organism evidence="1 2">
    <name type="scientific">Novosphingobium olei</name>
    <dbReference type="NCBI Taxonomy" id="2728851"/>
    <lineage>
        <taxon>Bacteria</taxon>
        <taxon>Pseudomonadati</taxon>
        <taxon>Pseudomonadota</taxon>
        <taxon>Alphaproteobacteria</taxon>
        <taxon>Sphingomonadales</taxon>
        <taxon>Sphingomonadaceae</taxon>
        <taxon>Novosphingobium</taxon>
    </lineage>
</organism>
<dbReference type="RefSeq" id="WP_169493031.1">
    <property type="nucleotide sequence ID" value="NZ_JABBGM010000003.1"/>
</dbReference>
<evidence type="ECO:0000313" key="2">
    <source>
        <dbReference type="Proteomes" id="UP000583556"/>
    </source>
</evidence>
<protein>
    <submittedName>
        <fullName evidence="1">Uncharacterized protein</fullName>
    </submittedName>
</protein>
<dbReference type="Proteomes" id="UP000583556">
    <property type="component" value="Unassembled WGS sequence"/>
</dbReference>
<sequence>MQTFLPVAVFAFATGWFGFDAWHYRRRLTALRNNCWVRNERQHFVRYANASPDVRAAAETTKEN</sequence>
<comment type="caution">
    <text evidence="1">The sequence shown here is derived from an EMBL/GenBank/DDBJ whole genome shotgun (WGS) entry which is preliminary data.</text>
</comment>
<reference evidence="1 2" key="1">
    <citation type="submission" date="2020-04" db="EMBL/GenBank/DDBJ databases">
        <title>Novosphingobium sp. TW-4 isolated from soil.</title>
        <authorList>
            <person name="Dahal R.H."/>
            <person name="Chaudhary D.K."/>
        </authorList>
    </citation>
    <scope>NUCLEOTIDE SEQUENCE [LARGE SCALE GENOMIC DNA]</scope>
    <source>
        <strain evidence="1 2">TW-4</strain>
    </source>
</reference>
<dbReference type="EMBL" id="JABBGM010000003">
    <property type="protein sequence ID" value="NML93765.1"/>
    <property type="molecule type" value="Genomic_DNA"/>
</dbReference>
<accession>A0A7Y0BNP7</accession>
<proteinExistence type="predicted"/>